<proteinExistence type="inferred from homology"/>
<dbReference type="InterPro" id="IPR029058">
    <property type="entry name" value="AB_hydrolase_fold"/>
</dbReference>
<dbReference type="EMBL" id="LAZR01006274">
    <property type="protein sequence ID" value="KKM93360.1"/>
    <property type="molecule type" value="Genomic_DNA"/>
</dbReference>
<dbReference type="PANTHER" id="PTHR10655:SF17">
    <property type="entry name" value="LYSOPHOSPHOLIPASE-LIKE PROTEIN 1"/>
    <property type="match status" value="1"/>
</dbReference>
<dbReference type="InterPro" id="IPR003140">
    <property type="entry name" value="PLipase/COase/thioEstase"/>
</dbReference>
<dbReference type="Gene3D" id="3.40.50.1820">
    <property type="entry name" value="alpha/beta hydrolase"/>
    <property type="match status" value="1"/>
</dbReference>
<comment type="similarity">
    <text evidence="1">Belongs to the AB hydrolase superfamily. AB hydrolase 2 family.</text>
</comment>
<evidence type="ECO:0000313" key="4">
    <source>
        <dbReference type="EMBL" id="KKM93360.1"/>
    </source>
</evidence>
<evidence type="ECO:0000256" key="2">
    <source>
        <dbReference type="ARBA" id="ARBA00022801"/>
    </source>
</evidence>
<sequence length="221" mass="24479">MTTLLPHVEVETQSNPDASIIWLHGLGADGHDFEPIVAQLGLPEKAAIRFIFPHAPSLPVTINNGMVMPAWYDILEMSIERKVDQVQLKKSVDAVIDFINDQIERGISSERIIIVGFSQGGAVAFETALAFPQKLAGLLALSTYFATKDTISYHPANQHLSIAVHHGEYDPIVPFRLATDSSELLVAKGYPVELKSYPMEHSVCRQQIADIQQWILKVLNI</sequence>
<gene>
    <name evidence="4" type="ORF">LCGC14_1209160</name>
</gene>
<protein>
    <recommendedName>
        <fullName evidence="3">Phospholipase/carboxylesterase/thioesterase domain-containing protein</fullName>
    </recommendedName>
</protein>
<dbReference type="SUPFAM" id="SSF53474">
    <property type="entry name" value="alpha/beta-Hydrolases"/>
    <property type="match status" value="1"/>
</dbReference>
<evidence type="ECO:0000256" key="1">
    <source>
        <dbReference type="ARBA" id="ARBA00006499"/>
    </source>
</evidence>
<name>A0A0F9NWX8_9ZZZZ</name>
<feature type="domain" description="Phospholipase/carboxylesterase/thioesterase" evidence="3">
    <location>
        <begin position="11"/>
        <end position="217"/>
    </location>
</feature>
<dbReference type="AlphaFoldDB" id="A0A0F9NWX8"/>
<dbReference type="GO" id="GO:0016787">
    <property type="term" value="F:hydrolase activity"/>
    <property type="evidence" value="ECO:0007669"/>
    <property type="project" value="UniProtKB-KW"/>
</dbReference>
<comment type="caution">
    <text evidence="4">The sequence shown here is derived from an EMBL/GenBank/DDBJ whole genome shotgun (WGS) entry which is preliminary data.</text>
</comment>
<organism evidence="4">
    <name type="scientific">marine sediment metagenome</name>
    <dbReference type="NCBI Taxonomy" id="412755"/>
    <lineage>
        <taxon>unclassified sequences</taxon>
        <taxon>metagenomes</taxon>
        <taxon>ecological metagenomes</taxon>
    </lineage>
</organism>
<accession>A0A0F9NWX8</accession>
<dbReference type="Pfam" id="PF02230">
    <property type="entry name" value="Abhydrolase_2"/>
    <property type="match status" value="1"/>
</dbReference>
<evidence type="ECO:0000259" key="3">
    <source>
        <dbReference type="Pfam" id="PF02230"/>
    </source>
</evidence>
<keyword evidence="2" id="KW-0378">Hydrolase</keyword>
<dbReference type="PANTHER" id="PTHR10655">
    <property type="entry name" value="LYSOPHOSPHOLIPASE-RELATED"/>
    <property type="match status" value="1"/>
</dbReference>
<reference evidence="4" key="1">
    <citation type="journal article" date="2015" name="Nature">
        <title>Complex archaea that bridge the gap between prokaryotes and eukaryotes.</title>
        <authorList>
            <person name="Spang A."/>
            <person name="Saw J.H."/>
            <person name="Jorgensen S.L."/>
            <person name="Zaremba-Niedzwiedzka K."/>
            <person name="Martijn J."/>
            <person name="Lind A.E."/>
            <person name="van Eijk R."/>
            <person name="Schleper C."/>
            <person name="Guy L."/>
            <person name="Ettema T.J."/>
        </authorList>
    </citation>
    <scope>NUCLEOTIDE SEQUENCE</scope>
</reference>
<dbReference type="InterPro" id="IPR050565">
    <property type="entry name" value="LYPA1-2/EST-like"/>
</dbReference>